<sequence>MARLRRKVERKQTDDRVVGRPLQLLLVGAFLCFMAMNSLDTVMLEIKTAVLDSYQTVAKVTYSVTNSSFLQQQQQQQRRQQQHTLPPLEELVDSITNSTHPEKSYPCPNGTIVFPDTPLPPTENGTHHKIPKIVHITAKSRCVPPNIYKHLKQWEFKGYGLYLHDDTAVHKLLRYAILDNDGKGLVPDLEAVLSCVTSGATLSDIWRYTFIWYYGGIYTDLDNSPTGFSENTISPSDDAFFPLEGLGIVAQYFFAVSPRHPVMLQSLNSGISNLKKIKHVMVNNPAINTGPKAIKIGFVEFQKAVGISTDGYIDAGTYMGTLDEPLRSYQTASGGNSKIDDELYQNRTILVVGKKQESQEYVDRGGLQHHAKLNYMEAHGMPHYHGRWKKYAGVRDQISCKQHIEMQEERIRAQNLTLPPAYAPGMEHNEWYPRYHRANYTYGKRL</sequence>
<keyword evidence="1" id="KW-0472">Membrane</keyword>
<organism evidence="2 3">
    <name type="scientific">Pseudo-nitzschia multistriata</name>
    <dbReference type="NCBI Taxonomy" id="183589"/>
    <lineage>
        <taxon>Eukaryota</taxon>
        <taxon>Sar</taxon>
        <taxon>Stramenopiles</taxon>
        <taxon>Ochrophyta</taxon>
        <taxon>Bacillariophyta</taxon>
        <taxon>Bacillariophyceae</taxon>
        <taxon>Bacillariophycidae</taxon>
        <taxon>Bacillariales</taxon>
        <taxon>Bacillariaceae</taxon>
        <taxon>Pseudo-nitzschia</taxon>
    </lineage>
</organism>
<evidence type="ECO:0000313" key="2">
    <source>
        <dbReference type="EMBL" id="VEU41214.1"/>
    </source>
</evidence>
<keyword evidence="1" id="KW-0812">Transmembrane</keyword>
<dbReference type="InterPro" id="IPR039367">
    <property type="entry name" value="Och1-like"/>
</dbReference>
<accession>A0A448ZGQ7</accession>
<dbReference type="InterPro" id="IPR029044">
    <property type="entry name" value="Nucleotide-diphossugar_trans"/>
</dbReference>
<dbReference type="SUPFAM" id="SSF53448">
    <property type="entry name" value="Nucleotide-diphospho-sugar transferases"/>
    <property type="match status" value="1"/>
</dbReference>
<dbReference type="PANTHER" id="PTHR31834:SF1">
    <property type="entry name" value="INITIATION-SPECIFIC ALPHA-1,6-MANNOSYLTRANSFERASE"/>
    <property type="match status" value="1"/>
</dbReference>
<keyword evidence="3" id="KW-1185">Reference proteome</keyword>
<name>A0A448ZGQ7_9STRA</name>
<feature type="transmembrane region" description="Helical" evidence="1">
    <location>
        <begin position="21"/>
        <end position="39"/>
    </location>
</feature>
<dbReference type="GO" id="GO:0000136">
    <property type="term" value="C:mannan polymerase complex"/>
    <property type="evidence" value="ECO:0007669"/>
    <property type="project" value="TreeGrafter"/>
</dbReference>
<keyword evidence="1" id="KW-1133">Transmembrane helix</keyword>
<dbReference type="Proteomes" id="UP000291116">
    <property type="component" value="Unassembled WGS sequence"/>
</dbReference>
<protein>
    <submittedName>
        <fullName evidence="2">Uncharacterized protein</fullName>
    </submittedName>
</protein>
<dbReference type="GO" id="GO:0000009">
    <property type="term" value="F:alpha-1,6-mannosyltransferase activity"/>
    <property type="evidence" value="ECO:0007669"/>
    <property type="project" value="InterPro"/>
</dbReference>
<dbReference type="PANTHER" id="PTHR31834">
    <property type="entry name" value="INITIATION-SPECIFIC ALPHA-1,6-MANNOSYLTRANSFERASE"/>
    <property type="match status" value="1"/>
</dbReference>
<dbReference type="AlphaFoldDB" id="A0A448ZGQ7"/>
<reference evidence="2 3" key="1">
    <citation type="submission" date="2019-01" db="EMBL/GenBank/DDBJ databases">
        <authorList>
            <person name="Ferrante I. M."/>
        </authorList>
    </citation>
    <scope>NUCLEOTIDE SEQUENCE [LARGE SCALE GENOMIC DNA]</scope>
    <source>
        <strain evidence="2 3">B856</strain>
    </source>
</reference>
<evidence type="ECO:0000313" key="3">
    <source>
        <dbReference type="Proteomes" id="UP000291116"/>
    </source>
</evidence>
<dbReference type="Pfam" id="PF04488">
    <property type="entry name" value="Gly_transf_sug"/>
    <property type="match status" value="1"/>
</dbReference>
<dbReference type="EMBL" id="CAACVS010000335">
    <property type="protein sequence ID" value="VEU41214.1"/>
    <property type="molecule type" value="Genomic_DNA"/>
</dbReference>
<dbReference type="InterPro" id="IPR007577">
    <property type="entry name" value="GlycoTrfase_DXD_sugar-bd_CS"/>
</dbReference>
<proteinExistence type="predicted"/>
<dbReference type="Gene3D" id="3.90.550.20">
    <property type="match status" value="1"/>
</dbReference>
<dbReference type="OrthoDB" id="45532at2759"/>
<dbReference type="GO" id="GO:0006487">
    <property type="term" value="P:protein N-linked glycosylation"/>
    <property type="evidence" value="ECO:0007669"/>
    <property type="project" value="TreeGrafter"/>
</dbReference>
<evidence type="ECO:0000256" key="1">
    <source>
        <dbReference type="SAM" id="Phobius"/>
    </source>
</evidence>
<gene>
    <name evidence="2" type="ORF">PSNMU_V1.4_AUG-EV-PASAV3_0081800</name>
</gene>